<gene>
    <name evidence="4" type="ORF">PAXINDRAFT_181446</name>
</gene>
<dbReference type="GO" id="GO:0000466">
    <property type="term" value="P:maturation of 5.8S rRNA from tricistronic rRNA transcript (SSU-rRNA, 5.8S rRNA, LSU-rRNA)"/>
    <property type="evidence" value="ECO:0007669"/>
    <property type="project" value="TreeGrafter"/>
</dbReference>
<dbReference type="Pfam" id="PF26140">
    <property type="entry name" value="HEAT_URB1"/>
    <property type="match status" value="1"/>
</dbReference>
<dbReference type="Gene3D" id="1.25.10.10">
    <property type="entry name" value="Leucine-rich Repeat Variant"/>
    <property type="match status" value="1"/>
</dbReference>
<feature type="domain" description="URB1 central HEAT repeat" evidence="3">
    <location>
        <begin position="655"/>
        <end position="817"/>
    </location>
</feature>
<dbReference type="InterPro" id="IPR039844">
    <property type="entry name" value="URB1"/>
</dbReference>
<sequence>MPLVTSGRPQKRVKLESVTDRFIFTNAQDIRQALRTQDSNALPKALSALRAKLSLKSGETISPHDERLSLVKLWLDDSPDAQDLFDIWGAMKEMSTQALVTSLFSSLLLLLSSHFPYHSYGVPIIKALLSPHWSRRLNSFISGSHNELILTTLKLFSTISDFGSGRERKLVFETFPWDNKTLHKLLYMRRKGKAGEAEDALARPDIRTYYILFILSFVGKDTPPSVKAPFLEQRREVFMSIFKGLIQDQYSVIQKVLQVCWEGLWSDPKIRRTTKVGLFNEVTISHLLKLYDRATAEKQGGEHVPADVVHHFLLAVCSRPGQGICFRDRGWYPRETDERDVVHEEATEGTWKKGAFTGKIYNKILANVLRTLKVNEDARQQELALKMIAACPELVAGYWSGAALTLEPRRSSKWIANIMFAGQVLSQPVPASSFLLPGSTELYNPSPPPLSTIMANVLPSVGTKVHFTKGLQTGSTGIVQHCTALVLIKCLRKLAEVMRVFKMVEAALEEEEDEGQWSRRRNEVEKEARRRVPEFQVVVAFSQQNLSTCSSSSPKHALLSESSQRLLWLYQECLPDVVAEARFEVGKLVLNLAEGSLASLSLSGESAVSSVDTRDEEQVPSPLQSIKQLHVLRLLNGTDQFAWAGKVASSSHTYLHVLLKTFCNTRVRALRTTLSELLQHILAESVLFQEDPSEVELWLAALPSGHVRRGQGTETPDGAPLTDEVDAIATFLDDCTQRCLKTPYRYMEAMSDLLLTHTHDTSTDIHFGEAFASPLLMTVLEQVVAKVDGKLMTPSDTLAVFTFLRQLLVRLASKQGDEGYGGLHAILHKLETSASGGQPFPDHSSIGFGIRRELSIARVCLRHLGNDDCRHTSERSSDKTVADFLDRIEQIPVPASEAARLAGAFELVDWLRLADVNPSPSGISRIASVIRAFYEPALWVLVDYLHPSDSHLWDSELLELFSGRSPVESAFVWLYFQCNAARLQDLRVRNILLTTLYSRPVAYIDLERAIHVITHGIGISKGRHGLTAALLSLLSAVLEGARRHLNDKDLQRLRATAVVQSAVIQVLCISVDLTAEVQEALQGLIEACFHSTNAEDKKLLSPISSYWAETTKTSLSSGQPEELRYARPWIKFMDAEELLAIVDLVQTDVKQQPSMICETLEDIIAALKQTMAQNSTLSKLTASRLLALQVVLPGSVLLEDMLSAALASQLPCAFDGQVTFSDGQSLFTVLPNEQSTQTSELGSLPPNLILQFLEKETWTDSTAKIISVLLYANIASSQVYAAWLNSEKWTQLSLHHLASTLAPFLDCVGLAGGDLSQVNDDVLYNLFNQLFPKESSPASNPLLRLECVCWILGLEHSRQPRLLSALQECVRGIRLVDLPFETTYVACKVLGLPGCEALATSIIDRALQWAVRYLSNQGTGSEDSHNAIANLENLARRQTKLKTHLVEPLLTIIIQDHLSENEVVELAVALVGSTQLKPVVVNRLLQNILQHQYFFRICGTEGNSSLKNQITCLLDALFRLHPTNTCQLSHIEPLVRIYGGTMSESDRRLLSLMRLFEAEKRTSISSFLARWSPSPDTTVTNVLEVVQNLDPIQMLRTCLAFPSWRRFGEEKGAKAGPMDGSMYDPLIAIVLSAQMLVECPPTTALGWVKVFRTNVVSLLIRCLSSKDPNIREAALCQIARLWESVQKSDMQERLQVVYVLRLLRNVMPPSANAQDPPRRLPTYASLILLHALRGIFYPSNFIYPRTARFLLQRPELDVSDVPMLFGMLYSSSDEWKKERGWIIRMLGDGMASTEDWKVLKRRHTWDLVASLFQSSKRDVALRTGILEILANLTCNSQACTSLILKSSLLSWIEMQLGDVIDTESIVWLRLLENVVFLADTSKLERATGDGWCAIICRCVSSLLQTKKNLSILNQSAALIVRLSLIPGIPDHPLRAVLEHAVEYLGQLEPSINLRSHLTPKQDTLANPPHPAQGLHEVRATSDPLRTWGEIVEALWRVSMSLEHGTRAWDVLTRKLLIWRAISGEEGCQVGEWARREMVRILRTSS</sequence>
<name>A0A0C9TZA3_PAXIN</name>
<dbReference type="InterPro" id="IPR032436">
    <property type="entry name" value="URB1_C"/>
</dbReference>
<protein>
    <submittedName>
        <fullName evidence="4">Uncharacterized protein</fullName>
    </submittedName>
</protein>
<evidence type="ECO:0000259" key="3">
    <source>
        <dbReference type="Pfam" id="PF26140"/>
    </source>
</evidence>
<evidence type="ECO:0000313" key="4">
    <source>
        <dbReference type="EMBL" id="KIJ12892.1"/>
    </source>
</evidence>
<proteinExistence type="predicted"/>
<feature type="domain" description="URB1 N-terminal" evidence="1">
    <location>
        <begin position="82"/>
        <end position="417"/>
    </location>
</feature>
<keyword evidence="5" id="KW-1185">Reference proteome</keyword>
<reference evidence="5" key="2">
    <citation type="submission" date="2015-01" db="EMBL/GenBank/DDBJ databases">
        <title>Evolutionary Origins and Diversification of the Mycorrhizal Mutualists.</title>
        <authorList>
            <consortium name="DOE Joint Genome Institute"/>
            <consortium name="Mycorrhizal Genomics Consortium"/>
            <person name="Kohler A."/>
            <person name="Kuo A."/>
            <person name="Nagy L.G."/>
            <person name="Floudas D."/>
            <person name="Copeland A."/>
            <person name="Barry K.W."/>
            <person name="Cichocki N."/>
            <person name="Veneault-Fourrey C."/>
            <person name="LaButti K."/>
            <person name="Lindquist E.A."/>
            <person name="Lipzen A."/>
            <person name="Lundell T."/>
            <person name="Morin E."/>
            <person name="Murat C."/>
            <person name="Riley R."/>
            <person name="Ohm R."/>
            <person name="Sun H."/>
            <person name="Tunlid A."/>
            <person name="Henrissat B."/>
            <person name="Grigoriev I.V."/>
            <person name="Hibbett D.S."/>
            <person name="Martin F."/>
        </authorList>
    </citation>
    <scope>NUCLEOTIDE SEQUENCE [LARGE SCALE GENOMIC DNA]</scope>
    <source>
        <strain evidence="5">ATCC 200175</strain>
    </source>
</reference>
<dbReference type="Pfam" id="PF16201">
    <property type="entry name" value="NopRA1"/>
    <property type="match status" value="1"/>
</dbReference>
<dbReference type="InterPro" id="IPR021714">
    <property type="entry name" value="URB1_N"/>
</dbReference>
<dbReference type="OrthoDB" id="72892at2759"/>
<evidence type="ECO:0000259" key="2">
    <source>
        <dbReference type="Pfam" id="PF16201"/>
    </source>
</evidence>
<dbReference type="InterPro" id="IPR059018">
    <property type="entry name" value="HEAT_URB1"/>
</dbReference>
<dbReference type="PANTHER" id="PTHR13500:SF0">
    <property type="entry name" value="NUCLEOLAR PRE-RIBOSOMAL-ASSOCIATED PROTEIN 1"/>
    <property type="match status" value="1"/>
</dbReference>
<evidence type="ECO:0000259" key="1">
    <source>
        <dbReference type="Pfam" id="PF11707"/>
    </source>
</evidence>
<dbReference type="InterPro" id="IPR016024">
    <property type="entry name" value="ARM-type_fold"/>
</dbReference>
<reference evidence="4 5" key="1">
    <citation type="submission" date="2014-06" db="EMBL/GenBank/DDBJ databases">
        <authorList>
            <consortium name="DOE Joint Genome Institute"/>
            <person name="Kuo A."/>
            <person name="Kohler A."/>
            <person name="Nagy L.G."/>
            <person name="Floudas D."/>
            <person name="Copeland A."/>
            <person name="Barry K.W."/>
            <person name="Cichocki N."/>
            <person name="Veneault-Fourrey C."/>
            <person name="LaButti K."/>
            <person name="Lindquist E.A."/>
            <person name="Lipzen A."/>
            <person name="Lundell T."/>
            <person name="Morin E."/>
            <person name="Murat C."/>
            <person name="Sun H."/>
            <person name="Tunlid A."/>
            <person name="Henrissat B."/>
            <person name="Grigoriev I.V."/>
            <person name="Hibbett D.S."/>
            <person name="Martin F."/>
            <person name="Nordberg H.P."/>
            <person name="Cantor M.N."/>
            <person name="Hua S.X."/>
        </authorList>
    </citation>
    <scope>NUCLEOTIDE SEQUENCE [LARGE SCALE GENOMIC DNA]</scope>
    <source>
        <strain evidence="4 5">ATCC 200175</strain>
    </source>
</reference>
<dbReference type="EMBL" id="KN819358">
    <property type="protein sequence ID" value="KIJ12892.1"/>
    <property type="molecule type" value="Genomic_DNA"/>
</dbReference>
<dbReference type="Pfam" id="PF11707">
    <property type="entry name" value="Npa1"/>
    <property type="match status" value="1"/>
</dbReference>
<evidence type="ECO:0000313" key="5">
    <source>
        <dbReference type="Proteomes" id="UP000053647"/>
    </source>
</evidence>
<organism evidence="4 5">
    <name type="scientific">Paxillus involutus ATCC 200175</name>
    <dbReference type="NCBI Taxonomy" id="664439"/>
    <lineage>
        <taxon>Eukaryota</taxon>
        <taxon>Fungi</taxon>
        <taxon>Dikarya</taxon>
        <taxon>Basidiomycota</taxon>
        <taxon>Agaricomycotina</taxon>
        <taxon>Agaricomycetes</taxon>
        <taxon>Agaricomycetidae</taxon>
        <taxon>Boletales</taxon>
        <taxon>Paxilineae</taxon>
        <taxon>Paxillaceae</taxon>
        <taxon>Paxillus</taxon>
    </lineage>
</organism>
<dbReference type="PANTHER" id="PTHR13500">
    <property type="entry name" value="NUCLEOLAR PRERIBOSOMAL-ASSOCIATED PROTEIN 1"/>
    <property type="match status" value="1"/>
</dbReference>
<accession>A0A0C9TZA3</accession>
<dbReference type="GO" id="GO:0000463">
    <property type="term" value="P:maturation of LSU-rRNA from tricistronic rRNA transcript (SSU-rRNA, 5.8S rRNA, LSU-rRNA)"/>
    <property type="evidence" value="ECO:0007669"/>
    <property type="project" value="TreeGrafter"/>
</dbReference>
<feature type="domain" description="URB1 C-terminal" evidence="2">
    <location>
        <begin position="1657"/>
        <end position="1851"/>
    </location>
</feature>
<dbReference type="SUPFAM" id="SSF48371">
    <property type="entry name" value="ARM repeat"/>
    <property type="match status" value="1"/>
</dbReference>
<dbReference type="InterPro" id="IPR011989">
    <property type="entry name" value="ARM-like"/>
</dbReference>
<dbReference type="Proteomes" id="UP000053647">
    <property type="component" value="Unassembled WGS sequence"/>
</dbReference>
<dbReference type="GO" id="GO:0005730">
    <property type="term" value="C:nucleolus"/>
    <property type="evidence" value="ECO:0007669"/>
    <property type="project" value="TreeGrafter"/>
</dbReference>
<dbReference type="HOGENOM" id="CLU_001591_0_0_1"/>